<dbReference type="AlphaFoldDB" id="A0A7W5VMF2"/>
<evidence type="ECO:0000313" key="2">
    <source>
        <dbReference type="Proteomes" id="UP000579945"/>
    </source>
</evidence>
<sequence length="244" mass="25130">MEAPRIISTAGELAAAAASVPAGVPVILSASEIEAGADITDAAAWSVVAEYVMLPATEQGAIAGPGEPAAIVAELSEEGVTSRLAAVPALLVRARLLAQPGHLGPMAGPADAEIRRADAFESPDGDMSGYLMELAAAVDELREEIQEAIDASHQPLSPAAQRRLAHAIDALDGARLEIGEAVQFGDVCELARRGLVDDDQPCPEGRAADVWVFLPDPHGGSEELGCLTHAAVAEQSVPGARRRS</sequence>
<comment type="caution">
    <text evidence="1">The sequence shown here is derived from an EMBL/GenBank/DDBJ whole genome shotgun (WGS) entry which is preliminary data.</text>
</comment>
<proteinExistence type="predicted"/>
<keyword evidence="2" id="KW-1185">Reference proteome</keyword>
<reference evidence="1 2" key="1">
    <citation type="submission" date="2020-08" db="EMBL/GenBank/DDBJ databases">
        <title>Sequencing the genomes of 1000 actinobacteria strains.</title>
        <authorList>
            <person name="Klenk H.-P."/>
        </authorList>
    </citation>
    <scope>NUCLEOTIDE SEQUENCE [LARGE SCALE GENOMIC DNA]</scope>
    <source>
        <strain evidence="1 2">DSM 44320</strain>
    </source>
</reference>
<protein>
    <submittedName>
        <fullName evidence="1">Uncharacterized protein</fullName>
    </submittedName>
</protein>
<dbReference type="GeneID" id="95395978"/>
<dbReference type="RefSeq" id="WP_183663146.1">
    <property type="nucleotide sequence ID" value="NZ_BAAAXX010000004.1"/>
</dbReference>
<dbReference type="EMBL" id="JACIBV010000003">
    <property type="protein sequence ID" value="MBB3734095.1"/>
    <property type="molecule type" value="Genomic_DNA"/>
</dbReference>
<gene>
    <name evidence="1" type="ORF">FHR33_010048</name>
</gene>
<dbReference type="Proteomes" id="UP000579945">
    <property type="component" value="Unassembled WGS sequence"/>
</dbReference>
<accession>A0A7W5VMF2</accession>
<evidence type="ECO:0000313" key="1">
    <source>
        <dbReference type="EMBL" id="MBB3734095.1"/>
    </source>
</evidence>
<organism evidence="1 2">
    <name type="scientific">Nonomuraea dietziae</name>
    <dbReference type="NCBI Taxonomy" id="65515"/>
    <lineage>
        <taxon>Bacteria</taxon>
        <taxon>Bacillati</taxon>
        <taxon>Actinomycetota</taxon>
        <taxon>Actinomycetes</taxon>
        <taxon>Streptosporangiales</taxon>
        <taxon>Streptosporangiaceae</taxon>
        <taxon>Nonomuraea</taxon>
    </lineage>
</organism>
<name>A0A7W5VMF2_9ACTN</name>